<dbReference type="AlphaFoldDB" id="A0A3G9CXN3"/>
<dbReference type="EMBL" id="AP017646">
    <property type="protein sequence ID" value="BAW29940.1"/>
    <property type="molecule type" value="Genomic_DNA"/>
</dbReference>
<proteinExistence type="predicted"/>
<evidence type="ECO:0000256" key="1">
    <source>
        <dbReference type="SAM" id="MobiDB-lite"/>
    </source>
</evidence>
<accession>A0A3G9CXN3</accession>
<feature type="region of interest" description="Disordered" evidence="1">
    <location>
        <begin position="1"/>
        <end position="23"/>
    </location>
</feature>
<organism evidence="2 3">
    <name type="scientific">Methanosarcina thermophila</name>
    <dbReference type="NCBI Taxonomy" id="2210"/>
    <lineage>
        <taxon>Archaea</taxon>
        <taxon>Methanobacteriati</taxon>
        <taxon>Methanobacteriota</taxon>
        <taxon>Stenosarchaea group</taxon>
        <taxon>Methanomicrobia</taxon>
        <taxon>Methanosarcinales</taxon>
        <taxon>Methanosarcinaceae</taxon>
        <taxon>Methanosarcina</taxon>
    </lineage>
</organism>
<name>A0A3G9CXN3_METTE</name>
<evidence type="ECO:0000313" key="3">
    <source>
        <dbReference type="Proteomes" id="UP000265557"/>
    </source>
</evidence>
<gene>
    <name evidence="2" type="ORF">MESMT1_2010</name>
</gene>
<reference evidence="2 3" key="1">
    <citation type="submission" date="2016-09" db="EMBL/GenBank/DDBJ databases">
        <title>Complete Genome Sequence of Methanosarcina thermophila MT-1.</title>
        <authorList>
            <person name="Kouzuma A."/>
        </authorList>
    </citation>
    <scope>NUCLEOTIDE SEQUENCE [LARGE SCALE GENOMIC DNA]</scope>
    <source>
        <strain evidence="2 3">MT-1</strain>
    </source>
</reference>
<sequence>MQSRKQRMLGNKKRHVNGTKKRYKKELFPQKLKRITSQKRFAYKGLKEQADHFWEKRYLTGVKACWHTLFIAHM</sequence>
<protein>
    <submittedName>
        <fullName evidence="2">Uncharacterized protein</fullName>
    </submittedName>
</protein>
<dbReference type="Proteomes" id="UP000265557">
    <property type="component" value="Chromosome"/>
</dbReference>
<evidence type="ECO:0000313" key="2">
    <source>
        <dbReference type="EMBL" id="BAW29940.1"/>
    </source>
</evidence>